<comment type="caution">
    <text evidence="1">The sequence shown here is derived from an EMBL/GenBank/DDBJ whole genome shotgun (WGS) entry which is preliminary data.</text>
</comment>
<sequence>NHHALVRAPQVFRWSYVDSGPYTKTDHKVMDCVLEPRAPMDVSPTQEARRFNLKYLVHARVCTDLCNSFNVCAETFAEYSRETLQLVEALSKQRKLDVLSLDDRQRLVDDLDESLVSAIHTAAEEVCGSYVPSVMRATADRLWDTIPDAPSLADAIRTFKRATRAKTVTLTSRDPLISPAEDAVRHFESVFKQTQPEFLPPAVSPYRGRSFESESSCIESFNATAISKFWEKYPAHVSGGDDGVHIRLLRALTGSSLPFRVADLFRICCYLGVTPSTWNCSVIFPIPKGKETTINKFRPISLTLMLRRTFEKLLLWLYNDTPVFRLHSTQAGFRRGFSTLTHALTAHESAIFGHRYR</sequence>
<name>A0A9P6FKJ7_9FUNG</name>
<dbReference type="Proteomes" id="UP000780801">
    <property type="component" value="Unassembled WGS sequence"/>
</dbReference>
<proteinExistence type="predicted"/>
<keyword evidence="2" id="KW-1185">Reference proteome</keyword>
<reference evidence="1" key="1">
    <citation type="journal article" date="2020" name="Fungal Divers.">
        <title>Resolving the Mortierellaceae phylogeny through synthesis of multi-gene phylogenetics and phylogenomics.</title>
        <authorList>
            <person name="Vandepol N."/>
            <person name="Liber J."/>
            <person name="Desiro A."/>
            <person name="Na H."/>
            <person name="Kennedy M."/>
            <person name="Barry K."/>
            <person name="Grigoriev I.V."/>
            <person name="Miller A.N."/>
            <person name="O'Donnell K."/>
            <person name="Stajich J.E."/>
            <person name="Bonito G."/>
        </authorList>
    </citation>
    <scope>NUCLEOTIDE SEQUENCE</scope>
    <source>
        <strain evidence="1">KOD1015</strain>
    </source>
</reference>
<dbReference type="AlphaFoldDB" id="A0A9P6FKJ7"/>
<accession>A0A9P6FKJ7</accession>
<dbReference type="EMBL" id="JAABOA010006717">
    <property type="protein sequence ID" value="KAF9555415.1"/>
    <property type="molecule type" value="Genomic_DNA"/>
</dbReference>
<feature type="non-terminal residue" evidence="1">
    <location>
        <position position="357"/>
    </location>
</feature>
<gene>
    <name evidence="1" type="ORF">BGW38_009254</name>
</gene>
<protein>
    <recommendedName>
        <fullName evidence="3">Reverse transcriptase domain-containing protein</fullName>
    </recommendedName>
</protein>
<feature type="non-terminal residue" evidence="1">
    <location>
        <position position="1"/>
    </location>
</feature>
<evidence type="ECO:0008006" key="3">
    <source>
        <dbReference type="Google" id="ProtNLM"/>
    </source>
</evidence>
<evidence type="ECO:0000313" key="2">
    <source>
        <dbReference type="Proteomes" id="UP000780801"/>
    </source>
</evidence>
<evidence type="ECO:0000313" key="1">
    <source>
        <dbReference type="EMBL" id="KAF9555415.1"/>
    </source>
</evidence>
<dbReference type="OrthoDB" id="2428622at2759"/>
<organism evidence="1 2">
    <name type="scientific">Lunasporangiospora selenospora</name>
    <dbReference type="NCBI Taxonomy" id="979761"/>
    <lineage>
        <taxon>Eukaryota</taxon>
        <taxon>Fungi</taxon>
        <taxon>Fungi incertae sedis</taxon>
        <taxon>Mucoromycota</taxon>
        <taxon>Mortierellomycotina</taxon>
        <taxon>Mortierellomycetes</taxon>
        <taxon>Mortierellales</taxon>
        <taxon>Mortierellaceae</taxon>
        <taxon>Lunasporangiospora</taxon>
    </lineage>
</organism>